<evidence type="ECO:0000313" key="3">
    <source>
        <dbReference type="EMBL" id="VDM16360.1"/>
    </source>
</evidence>
<dbReference type="AlphaFoldDB" id="A0A3P7E1H4"/>
<evidence type="ECO:0000313" key="4">
    <source>
        <dbReference type="Proteomes" id="UP000270924"/>
    </source>
</evidence>
<dbReference type="Proteomes" id="UP000270924">
    <property type="component" value="Unassembled WGS sequence"/>
</dbReference>
<evidence type="ECO:0000259" key="2">
    <source>
        <dbReference type="PROSITE" id="PS51004"/>
    </source>
</evidence>
<protein>
    <recommendedName>
        <fullName evidence="2">Sema domain-containing protein</fullName>
    </recommendedName>
</protein>
<dbReference type="GO" id="GO:0005886">
    <property type="term" value="C:plasma membrane"/>
    <property type="evidence" value="ECO:0007669"/>
    <property type="project" value="TreeGrafter"/>
</dbReference>
<feature type="domain" description="Sema" evidence="2">
    <location>
        <begin position="3"/>
        <end position="274"/>
    </location>
</feature>
<dbReference type="InterPro" id="IPR036352">
    <property type="entry name" value="Semap_dom_sf"/>
</dbReference>
<dbReference type="InterPro" id="IPR015943">
    <property type="entry name" value="WD40/YVTN_repeat-like_dom_sf"/>
</dbReference>
<proteinExistence type="predicted"/>
<sequence>FCTIPLHCIKFELTANIAVLKETKSSVEHDKQQVIDPSTGRLYVGGVNSLYDLNHPDLSVKVHTSTGPEEDSVECPNKASCLSSNVRRKTENSYTKGLAVYERSSKLIECTSLFQGRCRWRNLYNIDQKDVIKESQQHVVANDENSSTVIFVGTFTSQDNIQSDVLYVASTFVQNGGPFRDDVPAVASLSLDQNRLFDISAQGVGTGTEIKLERKFRGTYKIEYVGGFQSGKFAYFVTRQPKGDTTQGSWPYISKMVRVCTSDAHFWSYTEVPF</sequence>
<name>A0A3P7E1H4_WUCBA</name>
<dbReference type="GO" id="GO:0030334">
    <property type="term" value="P:regulation of cell migration"/>
    <property type="evidence" value="ECO:0007669"/>
    <property type="project" value="TreeGrafter"/>
</dbReference>
<dbReference type="InterPro" id="IPR031148">
    <property type="entry name" value="Plexin"/>
</dbReference>
<comment type="caution">
    <text evidence="1">Lacks conserved residue(s) required for the propagation of feature annotation.</text>
</comment>
<dbReference type="InParanoid" id="A0A3P7E1H4"/>
<feature type="non-terminal residue" evidence="3">
    <location>
        <position position="1"/>
    </location>
</feature>
<dbReference type="CDD" id="cd11236">
    <property type="entry name" value="Sema_plexin_like"/>
    <property type="match status" value="1"/>
</dbReference>
<dbReference type="SUPFAM" id="SSF101912">
    <property type="entry name" value="Sema domain"/>
    <property type="match status" value="1"/>
</dbReference>
<dbReference type="OrthoDB" id="125363at2759"/>
<dbReference type="Gene3D" id="2.130.10.10">
    <property type="entry name" value="YVTN repeat-like/Quinoprotein amine dehydrogenase"/>
    <property type="match status" value="1"/>
</dbReference>
<dbReference type="PANTHER" id="PTHR22625:SF70">
    <property type="entry name" value="PLEXIN A, ISOFORM A"/>
    <property type="match status" value="1"/>
</dbReference>
<dbReference type="EMBL" id="UYWW01009068">
    <property type="protein sequence ID" value="VDM16360.1"/>
    <property type="molecule type" value="Genomic_DNA"/>
</dbReference>
<feature type="non-terminal residue" evidence="3">
    <location>
        <position position="274"/>
    </location>
</feature>
<evidence type="ECO:0000256" key="1">
    <source>
        <dbReference type="PROSITE-ProRule" id="PRU00352"/>
    </source>
</evidence>
<dbReference type="GO" id="GO:0017154">
    <property type="term" value="F:semaphorin receptor activity"/>
    <property type="evidence" value="ECO:0007669"/>
    <property type="project" value="InterPro"/>
</dbReference>
<keyword evidence="4" id="KW-1185">Reference proteome</keyword>
<dbReference type="OMA" id="TIPLHCI"/>
<dbReference type="GO" id="GO:0002116">
    <property type="term" value="C:semaphorin receptor complex"/>
    <property type="evidence" value="ECO:0007669"/>
    <property type="project" value="TreeGrafter"/>
</dbReference>
<reference evidence="3 4" key="1">
    <citation type="submission" date="2018-11" db="EMBL/GenBank/DDBJ databases">
        <authorList>
            <consortium name="Pathogen Informatics"/>
        </authorList>
    </citation>
    <scope>NUCLEOTIDE SEQUENCE [LARGE SCALE GENOMIC DNA]</scope>
</reference>
<gene>
    <name evidence="3" type="ORF">WBA_LOCUS9353</name>
</gene>
<organism evidence="3 4">
    <name type="scientific">Wuchereria bancrofti</name>
    <dbReference type="NCBI Taxonomy" id="6293"/>
    <lineage>
        <taxon>Eukaryota</taxon>
        <taxon>Metazoa</taxon>
        <taxon>Ecdysozoa</taxon>
        <taxon>Nematoda</taxon>
        <taxon>Chromadorea</taxon>
        <taxon>Rhabditida</taxon>
        <taxon>Spirurina</taxon>
        <taxon>Spiruromorpha</taxon>
        <taxon>Filarioidea</taxon>
        <taxon>Onchocercidae</taxon>
        <taxon>Wuchereria</taxon>
    </lineage>
</organism>
<dbReference type="PROSITE" id="PS51004">
    <property type="entry name" value="SEMA"/>
    <property type="match status" value="1"/>
</dbReference>
<accession>A0A3P7E1H4</accession>
<dbReference type="InterPro" id="IPR001627">
    <property type="entry name" value="Semap_dom"/>
</dbReference>
<dbReference type="PANTHER" id="PTHR22625">
    <property type="entry name" value="PLEXIN"/>
    <property type="match status" value="1"/>
</dbReference>